<dbReference type="EMBL" id="ML170395">
    <property type="protein sequence ID" value="TDL14079.1"/>
    <property type="molecule type" value="Genomic_DNA"/>
</dbReference>
<feature type="region of interest" description="Disordered" evidence="1">
    <location>
        <begin position="1"/>
        <end position="26"/>
    </location>
</feature>
<name>A0A4Y7PHQ1_9AGAM</name>
<feature type="compositionally biased region" description="Basic and acidic residues" evidence="1">
    <location>
        <begin position="48"/>
        <end position="60"/>
    </location>
</feature>
<organism evidence="2 3">
    <name type="scientific">Rickenella mellea</name>
    <dbReference type="NCBI Taxonomy" id="50990"/>
    <lineage>
        <taxon>Eukaryota</taxon>
        <taxon>Fungi</taxon>
        <taxon>Dikarya</taxon>
        <taxon>Basidiomycota</taxon>
        <taxon>Agaricomycotina</taxon>
        <taxon>Agaricomycetes</taxon>
        <taxon>Hymenochaetales</taxon>
        <taxon>Rickenellaceae</taxon>
        <taxon>Rickenella</taxon>
    </lineage>
</organism>
<keyword evidence="3" id="KW-1185">Reference proteome</keyword>
<gene>
    <name evidence="2" type="ORF">BD410DRAFT_846369</name>
</gene>
<dbReference type="AlphaFoldDB" id="A0A4Y7PHQ1"/>
<feature type="region of interest" description="Disordered" evidence="1">
    <location>
        <begin position="129"/>
        <end position="159"/>
    </location>
</feature>
<reference evidence="2 3" key="1">
    <citation type="submission" date="2018-06" db="EMBL/GenBank/DDBJ databases">
        <title>A transcriptomic atlas of mushroom development highlights an independent origin of complex multicellularity.</title>
        <authorList>
            <consortium name="DOE Joint Genome Institute"/>
            <person name="Krizsan K."/>
            <person name="Almasi E."/>
            <person name="Merenyi Z."/>
            <person name="Sahu N."/>
            <person name="Viragh M."/>
            <person name="Koszo T."/>
            <person name="Mondo S."/>
            <person name="Kiss B."/>
            <person name="Balint B."/>
            <person name="Kues U."/>
            <person name="Barry K."/>
            <person name="Hegedus J.C."/>
            <person name="Henrissat B."/>
            <person name="Johnson J."/>
            <person name="Lipzen A."/>
            <person name="Ohm R."/>
            <person name="Nagy I."/>
            <person name="Pangilinan J."/>
            <person name="Yan J."/>
            <person name="Xiong Y."/>
            <person name="Grigoriev I.V."/>
            <person name="Hibbett D.S."/>
            <person name="Nagy L.G."/>
        </authorList>
    </citation>
    <scope>NUCLEOTIDE SEQUENCE [LARGE SCALE GENOMIC DNA]</scope>
    <source>
        <strain evidence="2 3">SZMC22713</strain>
    </source>
</reference>
<evidence type="ECO:0000313" key="3">
    <source>
        <dbReference type="Proteomes" id="UP000294933"/>
    </source>
</evidence>
<feature type="region of interest" description="Disordered" evidence="1">
    <location>
        <begin position="45"/>
        <end position="77"/>
    </location>
</feature>
<evidence type="ECO:0000313" key="2">
    <source>
        <dbReference type="EMBL" id="TDL14079.1"/>
    </source>
</evidence>
<proteinExistence type="predicted"/>
<dbReference type="VEuPathDB" id="FungiDB:BD410DRAFT_846369"/>
<sequence length="296" mass="33338">MSIRRSEQLIPEMPGTYPTSTHSESRTTYTLHRHRPIRHLHMPSPEQRWQETEEWFRPGDGDNTSRASTPSLYSDEEHQPSIAAASYYTTRSSQRPALIVGNSTPAGSGSESQILQVNNRRVRSNVLRRKPTTSRPASQISKAAKRCSKPLPTTPTSVKRQSMLLLAKRRESGAAGSHRDRVEMMGVCTLLRRALEWMRENSAKGWCRLSERRPRGWPGIPSANAGSVYAAGPNARRGYGSLASRRGLSRRGSNSRRLSRGSNVSITGFSDRPRSMSTMTDQSVVYVYHYRKRRDV</sequence>
<feature type="compositionally biased region" description="Polar residues" evidence="1">
    <location>
        <begin position="62"/>
        <end position="72"/>
    </location>
</feature>
<feature type="compositionally biased region" description="Basic residues" evidence="1">
    <location>
        <begin position="247"/>
        <end position="259"/>
    </location>
</feature>
<dbReference type="Proteomes" id="UP000294933">
    <property type="component" value="Unassembled WGS sequence"/>
</dbReference>
<evidence type="ECO:0000256" key="1">
    <source>
        <dbReference type="SAM" id="MobiDB-lite"/>
    </source>
</evidence>
<feature type="region of interest" description="Disordered" evidence="1">
    <location>
        <begin position="240"/>
        <end position="275"/>
    </location>
</feature>
<feature type="compositionally biased region" description="Polar residues" evidence="1">
    <location>
        <begin position="17"/>
        <end position="26"/>
    </location>
</feature>
<protein>
    <submittedName>
        <fullName evidence="2">Uncharacterized protein</fullName>
    </submittedName>
</protein>
<accession>A0A4Y7PHQ1</accession>